<dbReference type="RefSeq" id="WP_069151850.1">
    <property type="nucleotide sequence ID" value="NZ_MCGH01000002.1"/>
</dbReference>
<dbReference type="SUPFAM" id="SSF88713">
    <property type="entry name" value="Glycoside hydrolase/deacetylase"/>
    <property type="match status" value="1"/>
</dbReference>
<organism evidence="6 7">
    <name type="scientific">Eisenbergiella tayi</name>
    <dbReference type="NCBI Taxonomy" id="1432052"/>
    <lineage>
        <taxon>Bacteria</taxon>
        <taxon>Bacillati</taxon>
        <taxon>Bacillota</taxon>
        <taxon>Clostridia</taxon>
        <taxon>Lachnospirales</taxon>
        <taxon>Lachnospiraceae</taxon>
        <taxon>Eisenbergiella</taxon>
    </lineage>
</organism>
<dbReference type="InterPro" id="IPR011330">
    <property type="entry name" value="Glyco_hydro/deAcase_b/a-brl"/>
</dbReference>
<dbReference type="InterPro" id="IPR006879">
    <property type="entry name" value="YdjC-like"/>
</dbReference>
<keyword evidence="5" id="KW-0119">Carbohydrate metabolism</keyword>
<dbReference type="PATRIC" id="fig|1432052.4.peg.1717"/>
<evidence type="ECO:0000256" key="5">
    <source>
        <dbReference type="ARBA" id="ARBA00023277"/>
    </source>
</evidence>
<proteinExistence type="predicted"/>
<evidence type="ECO:0000256" key="3">
    <source>
        <dbReference type="ARBA" id="ARBA00022801"/>
    </source>
</evidence>
<evidence type="ECO:0008006" key="8">
    <source>
        <dbReference type="Google" id="ProtNLM"/>
    </source>
</evidence>
<dbReference type="PANTHER" id="PTHR31609:SF1">
    <property type="entry name" value="CARBOHYDRATE DEACETYLASE"/>
    <property type="match status" value="1"/>
</dbReference>
<keyword evidence="2" id="KW-0479">Metal-binding</keyword>
<evidence type="ECO:0000256" key="4">
    <source>
        <dbReference type="ARBA" id="ARBA00022842"/>
    </source>
</evidence>
<dbReference type="GO" id="GO:0046872">
    <property type="term" value="F:metal ion binding"/>
    <property type="evidence" value="ECO:0007669"/>
    <property type="project" value="UniProtKB-KW"/>
</dbReference>
<evidence type="ECO:0000256" key="2">
    <source>
        <dbReference type="ARBA" id="ARBA00022723"/>
    </source>
</evidence>
<comment type="cofactor">
    <cofactor evidence="1">
        <name>Mg(2+)</name>
        <dbReference type="ChEBI" id="CHEBI:18420"/>
    </cofactor>
</comment>
<dbReference type="GO" id="GO:0005975">
    <property type="term" value="P:carbohydrate metabolic process"/>
    <property type="evidence" value="ECO:0007669"/>
    <property type="project" value="InterPro"/>
</dbReference>
<name>A0A1E3AA63_9FIRM</name>
<dbReference type="GO" id="GO:0019213">
    <property type="term" value="F:deacetylase activity"/>
    <property type="evidence" value="ECO:0007669"/>
    <property type="project" value="TreeGrafter"/>
</dbReference>
<dbReference type="EMBL" id="MCGH01000002">
    <property type="protein sequence ID" value="ODM05643.1"/>
    <property type="molecule type" value="Genomic_DNA"/>
</dbReference>
<evidence type="ECO:0000313" key="6">
    <source>
        <dbReference type="EMBL" id="ODM05643.1"/>
    </source>
</evidence>
<reference evidence="6 7" key="1">
    <citation type="submission" date="2016-07" db="EMBL/GenBank/DDBJ databases">
        <title>Characterization of isolates of Eisenbergiella tayi derived from blood cultures, using whole genome sequencing.</title>
        <authorList>
            <person name="Burdz T."/>
            <person name="Wiebe D."/>
            <person name="Huynh C."/>
            <person name="Bernard K."/>
        </authorList>
    </citation>
    <scope>NUCLEOTIDE SEQUENCE [LARGE SCALE GENOMIC DNA]</scope>
    <source>
        <strain evidence="6 7">NML 110608</strain>
    </source>
</reference>
<dbReference type="AlphaFoldDB" id="A0A1E3AA63"/>
<keyword evidence="3" id="KW-0378">Hydrolase</keyword>
<comment type="caution">
    <text evidence="6">The sequence shown here is derived from an EMBL/GenBank/DDBJ whole genome shotgun (WGS) entry which is preliminary data.</text>
</comment>
<protein>
    <recommendedName>
        <fullName evidence="8">ChbG/HpnK family deacetylase</fullName>
    </recommendedName>
</protein>
<accession>A0A1E3AA63</accession>
<sequence length="305" mass="36309">MCRLDIHADDYALSPNTSEDLLQCLRAGKLNSISVLTNMTCYRAYAEKFQREKAAWPRLPLLTVHLNFIEGHCVAEPEEVRHLTDKQGYFNISWGNLFRWNYSPKMFMVIKKELKAEIKAQTELFREEFGEDMPLRFDGHQHTQMLPICYWALLEVIVEQRYRTEYIRITKEPILPYIKRLSLWQSYRGINWIKNLLLNFYALGMERTIEKNRPSWQAENPPMFLWGVVMSGHMDMERIEVLLPYMKKRAQDRARCLEILFHPGRLLADEMGEEFVNRDANKFYLSENRQIEYRSVMSLHTEELG</sequence>
<gene>
    <name evidence="6" type="ORF">BEI61_01532</name>
</gene>
<dbReference type="GO" id="GO:0016787">
    <property type="term" value="F:hydrolase activity"/>
    <property type="evidence" value="ECO:0007669"/>
    <property type="project" value="UniProtKB-KW"/>
</dbReference>
<evidence type="ECO:0000313" key="7">
    <source>
        <dbReference type="Proteomes" id="UP000094067"/>
    </source>
</evidence>
<evidence type="ECO:0000256" key="1">
    <source>
        <dbReference type="ARBA" id="ARBA00001946"/>
    </source>
</evidence>
<keyword evidence="4" id="KW-0460">Magnesium</keyword>
<dbReference type="Proteomes" id="UP000094067">
    <property type="component" value="Unassembled WGS sequence"/>
</dbReference>
<dbReference type="PANTHER" id="PTHR31609">
    <property type="entry name" value="YDJC DEACETYLASE FAMILY MEMBER"/>
    <property type="match status" value="1"/>
</dbReference>
<dbReference type="Pfam" id="PF04794">
    <property type="entry name" value="YdjC"/>
    <property type="match status" value="1"/>
</dbReference>
<dbReference type="Gene3D" id="3.20.20.370">
    <property type="entry name" value="Glycoside hydrolase/deacetylase"/>
    <property type="match status" value="1"/>
</dbReference>